<feature type="region of interest" description="Disordered" evidence="1">
    <location>
        <begin position="175"/>
        <end position="199"/>
    </location>
</feature>
<feature type="compositionally biased region" description="Polar residues" evidence="1">
    <location>
        <begin position="274"/>
        <end position="288"/>
    </location>
</feature>
<evidence type="ECO:0000313" key="3">
    <source>
        <dbReference type="RefSeq" id="XP_017869294.1"/>
    </source>
</evidence>
<reference evidence="3" key="3">
    <citation type="submission" date="2025-08" db="UniProtKB">
        <authorList>
            <consortium name="RefSeq"/>
        </authorList>
    </citation>
    <scope>IDENTIFICATION</scope>
    <source>
        <tissue evidence="3">Whole organism</tissue>
    </source>
</reference>
<protein>
    <submittedName>
        <fullName evidence="3">Uncharacterized protein LOC108617932</fullName>
    </submittedName>
</protein>
<keyword evidence="2" id="KW-1185">Reference proteome</keyword>
<accession>A0ABM1PQ08</accession>
<dbReference type="GeneID" id="108617932"/>
<evidence type="ECO:0000256" key="1">
    <source>
        <dbReference type="SAM" id="MobiDB-lite"/>
    </source>
</evidence>
<feature type="region of interest" description="Disordered" evidence="1">
    <location>
        <begin position="256"/>
        <end position="313"/>
    </location>
</feature>
<organism evidence="2 3">
    <name type="scientific">Drosophila arizonae</name>
    <name type="common">Fruit fly</name>
    <dbReference type="NCBI Taxonomy" id="7263"/>
    <lineage>
        <taxon>Eukaryota</taxon>
        <taxon>Metazoa</taxon>
        <taxon>Ecdysozoa</taxon>
        <taxon>Arthropoda</taxon>
        <taxon>Hexapoda</taxon>
        <taxon>Insecta</taxon>
        <taxon>Pterygota</taxon>
        <taxon>Neoptera</taxon>
        <taxon>Endopterygota</taxon>
        <taxon>Diptera</taxon>
        <taxon>Brachycera</taxon>
        <taxon>Muscomorpha</taxon>
        <taxon>Ephydroidea</taxon>
        <taxon>Drosophilidae</taxon>
        <taxon>Drosophila</taxon>
    </lineage>
</organism>
<evidence type="ECO:0000313" key="2">
    <source>
        <dbReference type="Proteomes" id="UP000694904"/>
    </source>
</evidence>
<sequence length="356" mass="40021">MFNRSLMNSITESNGIPALLLTVVVLSLTPLVYSFGNEYVHIKVHVPKDQVPSIGAEQPPKVIHHFHHHAPPHIRSRERPPLKTKTSPLLESVILSDLDKPLHMSEHADYLNHAKELAEHLSEAYAAKKPPPSPPKKKVNTYTIIEEKHRPSSYEYESRPDHAVDTYHVIDSRPQQHHTLHHHKHSHQLDDNDDDVGYHYASPARQHLHKPTSSLLYHGGGYAEPAPVEEPLDLEQGYSYSPPSFAHVKTARAPAHTLEVPQESSLDSTYPYDSRSTSSFRPSPQLPAQPNAYEDDIDSYVPPIQSRRRRPASVDWPSRTVYKNIAAETYSGADSYNVGHVQGVGSSGYQYPGPYI</sequence>
<dbReference type="RefSeq" id="XP_017869294.1">
    <property type="nucleotide sequence ID" value="XM_018013805.1"/>
</dbReference>
<reference evidence="2" key="2">
    <citation type="journal article" date="2016" name="G3 (Bethesda)">
        <title>Genome Evolution in Three Species of Cactophilic Drosophila.</title>
        <authorList>
            <person name="Sanchez-Flores A."/>
            <person name="Penazola F."/>
            <person name="Carpinteyro-Ponce J."/>
            <person name="Nazario-Yepiz N."/>
            <person name="Abreu-Goodger C."/>
            <person name="Machado C.A."/>
            <person name="Markow T.A."/>
        </authorList>
    </citation>
    <scope>NUCLEOTIDE SEQUENCE [LARGE SCALE GENOMIC DNA]</scope>
</reference>
<reference evidence="2" key="1">
    <citation type="journal article" date="1997" name="Nucleic Acids Res.">
        <title>tRNAscan-SE: a program for improved detection of transfer RNA genes in genomic sequence.</title>
        <authorList>
            <person name="Lowe T.M."/>
            <person name="Eddy S.R."/>
        </authorList>
    </citation>
    <scope>NUCLEOTIDE SEQUENCE [LARGE SCALE GENOMIC DNA]</scope>
</reference>
<dbReference type="Proteomes" id="UP000694904">
    <property type="component" value="Chromosome 6"/>
</dbReference>
<name>A0ABM1PQ08_DROAR</name>
<feature type="compositionally biased region" description="Basic residues" evidence="1">
    <location>
        <begin position="175"/>
        <end position="186"/>
    </location>
</feature>
<proteinExistence type="predicted"/>
<gene>
    <name evidence="3" type="primary">LOC108617932</name>
</gene>